<evidence type="ECO:0000313" key="2">
    <source>
        <dbReference type="EMBL" id="PJF19123.1"/>
    </source>
</evidence>
<dbReference type="EMBL" id="MTSL01000076">
    <property type="protein sequence ID" value="PJF19123.1"/>
    <property type="molecule type" value="Genomic_DNA"/>
</dbReference>
<dbReference type="AlphaFoldDB" id="A0A2H9TMZ4"/>
<dbReference type="Pfam" id="PF03311">
    <property type="entry name" value="Cornichon"/>
    <property type="match status" value="1"/>
</dbReference>
<gene>
    <name evidence="2" type="ORF">PSACC_01047</name>
</gene>
<dbReference type="PROSITE" id="PS01340">
    <property type="entry name" value="CORNICHON"/>
    <property type="match status" value="1"/>
</dbReference>
<dbReference type="InterPro" id="IPR003377">
    <property type="entry name" value="Cornichon"/>
</dbReference>
<name>A0A2H9TMZ4_9FUNG</name>
<dbReference type="GO" id="GO:0016192">
    <property type="term" value="P:vesicle-mediated transport"/>
    <property type="evidence" value="ECO:0007669"/>
    <property type="project" value="InterPro"/>
</dbReference>
<sequence>MLVTLLFLTAALLSAIIMFSDLEMDYVNPIDLCRRLNQ</sequence>
<dbReference type="Proteomes" id="UP000240830">
    <property type="component" value="Unassembled WGS sequence"/>
</dbReference>
<keyword evidence="1" id="KW-0732">Signal</keyword>
<reference evidence="2 3" key="1">
    <citation type="submission" date="2016-10" db="EMBL/GenBank/DDBJ databases">
        <title>The genome of Paramicrosporidium saccamoebae is the missing link in understanding Cryptomycota and Microsporidia evolution.</title>
        <authorList>
            <person name="Quandt C.A."/>
            <person name="Beaudet D."/>
            <person name="Corsaro D."/>
            <person name="Michel R."/>
            <person name="Corradi N."/>
            <person name="James T."/>
        </authorList>
    </citation>
    <scope>NUCLEOTIDE SEQUENCE [LARGE SCALE GENOMIC DNA]</scope>
    <source>
        <strain evidence="2 3">KSL3</strain>
    </source>
</reference>
<accession>A0A2H9TMZ4</accession>
<keyword evidence="3" id="KW-1185">Reference proteome</keyword>
<proteinExistence type="predicted"/>
<protein>
    <submittedName>
        <fullName evidence="2">Uncharacterized protein</fullName>
    </submittedName>
</protein>
<evidence type="ECO:0000313" key="3">
    <source>
        <dbReference type="Proteomes" id="UP000240830"/>
    </source>
</evidence>
<feature type="chain" id="PRO_5014140090" evidence="1">
    <location>
        <begin position="16"/>
        <end position="38"/>
    </location>
</feature>
<organism evidence="2 3">
    <name type="scientific">Paramicrosporidium saccamoebae</name>
    <dbReference type="NCBI Taxonomy" id="1246581"/>
    <lineage>
        <taxon>Eukaryota</taxon>
        <taxon>Fungi</taxon>
        <taxon>Fungi incertae sedis</taxon>
        <taxon>Cryptomycota</taxon>
        <taxon>Cryptomycota incertae sedis</taxon>
        <taxon>Paramicrosporidium</taxon>
    </lineage>
</organism>
<feature type="signal peptide" evidence="1">
    <location>
        <begin position="1"/>
        <end position="15"/>
    </location>
</feature>
<evidence type="ECO:0000256" key="1">
    <source>
        <dbReference type="SAM" id="SignalP"/>
    </source>
</evidence>
<comment type="caution">
    <text evidence="2">The sequence shown here is derived from an EMBL/GenBank/DDBJ whole genome shotgun (WGS) entry which is preliminary data.</text>
</comment>
<feature type="non-terminal residue" evidence="2">
    <location>
        <position position="38"/>
    </location>
</feature>
<dbReference type="InterPro" id="IPR033466">
    <property type="entry name" value="Cornichon_conserved"/>
</dbReference>